<reference evidence="4" key="1">
    <citation type="submission" date="2020-11" db="EMBL/GenBank/DDBJ databases">
        <title>Isolation and identification of active actinomycetes.</title>
        <authorList>
            <person name="Yu B."/>
        </authorList>
    </citation>
    <scope>NUCLEOTIDE SEQUENCE</scope>
    <source>
        <strain evidence="4">NEAU-YB345</strain>
    </source>
</reference>
<feature type="compositionally biased region" description="Low complexity" evidence="1">
    <location>
        <begin position="79"/>
        <end position="139"/>
    </location>
</feature>
<gene>
    <name evidence="3" type="ORF">I2501_29580</name>
    <name evidence="4" type="ORF">I2501_33770</name>
</gene>
<dbReference type="EMBL" id="JADPRT010000015">
    <property type="protein sequence ID" value="MBF9072185.1"/>
    <property type="molecule type" value="Genomic_DNA"/>
</dbReference>
<sequence>MGIESEQLVYDYLSRVGDLAQSAALTAADRARLVNSLRQTIDAQKAASSSGSTRAEVNSVRKILSGLGAPDEVVRRAAGGSLPEPSESGGRRWGASRSGASTGPSEPSGPSVPVGQVGPSGPSVPAQAAAPASERVARPARGADVGADAFGDADADSVYAADEWWRGAKGRRGGARPIDSPPGWAGGLLEEFFRDQHADVMDPVTGLPKPQPVADEDAADGEGEGEAGEAEAGPDAASGRRTWLRRVLAGGQASGGAGGAVADVPAVPRVPRVPLPFVESLATLVLVAALVTGLWYLALLGWLFAYAGHRFGHRVSRIASLWIPGICAAACGFWLYSRTGHAPGHPGLTSAQLTAASHAAFATWLRGGAALSAAFLGWRIYRR</sequence>
<accession>A0A931FIJ8</accession>
<keyword evidence="2" id="KW-1133">Transmembrane helix</keyword>
<dbReference type="RefSeq" id="WP_196197354.1">
    <property type="nucleotide sequence ID" value="NZ_JADPRT010000015.1"/>
</dbReference>
<comment type="caution">
    <text evidence="4">The sequence shown here is derived from an EMBL/GenBank/DDBJ whole genome shotgun (WGS) entry which is preliminary data.</text>
</comment>
<evidence type="ECO:0000313" key="5">
    <source>
        <dbReference type="Proteomes" id="UP000657385"/>
    </source>
</evidence>
<feature type="transmembrane region" description="Helical" evidence="2">
    <location>
        <begin position="318"/>
        <end position="336"/>
    </location>
</feature>
<protein>
    <submittedName>
        <fullName evidence="4">Uncharacterized protein</fullName>
    </submittedName>
</protein>
<evidence type="ECO:0000313" key="4">
    <source>
        <dbReference type="EMBL" id="MBF9072996.1"/>
    </source>
</evidence>
<feature type="transmembrane region" description="Helical" evidence="2">
    <location>
        <begin position="356"/>
        <end position="378"/>
    </location>
</feature>
<feature type="region of interest" description="Disordered" evidence="1">
    <location>
        <begin position="205"/>
        <end position="239"/>
    </location>
</feature>
<feature type="region of interest" description="Disordered" evidence="1">
    <location>
        <begin position="76"/>
        <end position="139"/>
    </location>
</feature>
<keyword evidence="5" id="KW-1185">Reference proteome</keyword>
<evidence type="ECO:0000313" key="3">
    <source>
        <dbReference type="EMBL" id="MBF9072185.1"/>
    </source>
</evidence>
<evidence type="ECO:0000256" key="1">
    <source>
        <dbReference type="SAM" id="MobiDB-lite"/>
    </source>
</evidence>
<evidence type="ECO:0000256" key="2">
    <source>
        <dbReference type="SAM" id="Phobius"/>
    </source>
</evidence>
<feature type="compositionally biased region" description="Acidic residues" evidence="1">
    <location>
        <begin position="214"/>
        <end position="229"/>
    </location>
</feature>
<dbReference type="Proteomes" id="UP000657385">
    <property type="component" value="Unassembled WGS sequence"/>
</dbReference>
<keyword evidence="2" id="KW-0812">Transmembrane</keyword>
<organism evidence="4 5">
    <name type="scientific">Streptacidiphilus fuscans</name>
    <dbReference type="NCBI Taxonomy" id="2789292"/>
    <lineage>
        <taxon>Bacteria</taxon>
        <taxon>Bacillati</taxon>
        <taxon>Actinomycetota</taxon>
        <taxon>Actinomycetes</taxon>
        <taxon>Kitasatosporales</taxon>
        <taxon>Streptomycetaceae</taxon>
        <taxon>Streptacidiphilus</taxon>
    </lineage>
</organism>
<name>A0A931FIJ8_9ACTN</name>
<proteinExistence type="predicted"/>
<dbReference type="AlphaFoldDB" id="A0A931FIJ8"/>
<dbReference type="EMBL" id="JADPRT010000019">
    <property type="protein sequence ID" value="MBF9072996.1"/>
    <property type="molecule type" value="Genomic_DNA"/>
</dbReference>
<feature type="transmembrane region" description="Helical" evidence="2">
    <location>
        <begin position="281"/>
        <end position="306"/>
    </location>
</feature>
<keyword evidence="2" id="KW-0472">Membrane</keyword>